<dbReference type="STRING" id="1450535.A0A317WDL6"/>
<dbReference type="InterPro" id="IPR006108">
    <property type="entry name" value="3HC_DH_C"/>
</dbReference>
<dbReference type="RefSeq" id="XP_025466289.1">
    <property type="nucleotide sequence ID" value="XM_025614590.1"/>
</dbReference>
<sequence length="602" mass="65970">MSARSQPSRPITVLGAGILGRRIASVFLSDSHKVHLCDPSHDALSEAEAYINSSRDTFSALTSTPHPETGPLSLFTDRATALDNAWLVVEAVPEILDLKIETFEEVDRLVPDDCILATNSSSFRSGSMVSGLSDERKKRVLNVHFTMPPGTRTVELMTCGNTAEDVIHDLVGVLERCGLCPFVAREESTGLIFNRLWATVKREILCILAEGVTVPQEIDRLWKNMFDGGASSTPCRLMDRIGLDTVALIEDHYIQERNLDGRMTVDWLREEYINKGRLGCKSELGGLYPPEPEGASAQLYVLDVGLGANNELHRIPTAGRVLALSPQTGIFTTLIGGLSLPDGIDVSPSCGRIFWTSMGRERSTFDGSMQSAKLDGSDLQTILKPGTLHTPKQLIVDDVGHKLYFCDREGMGVHRCNFDGSEHQVLVQTGSVTVLSEKKDMMRWCVGVALDRVNGFVYWSQKGPSKSGTGRIFRAGIDVPDGQTARNRGDVECLLEGLPEPVDLEFDNQTRMLYWTDRGEHPTGCSLNRIDLSGQVDKAALRGRMEILARQFNEPIGLKTTTKGVYVTDLGGCVYLVAEGKKTVVAREEACLTGIAILEQNA</sequence>
<evidence type="ECO:0000313" key="5">
    <source>
        <dbReference type="Proteomes" id="UP000246702"/>
    </source>
</evidence>
<dbReference type="Pfam" id="PF00725">
    <property type="entry name" value="3HCDH"/>
    <property type="match status" value="1"/>
</dbReference>
<dbReference type="InterPro" id="IPR006176">
    <property type="entry name" value="3-OHacyl-CoA_DH_NAD-bd"/>
</dbReference>
<dbReference type="SUPFAM" id="SSF48179">
    <property type="entry name" value="6-phosphogluconate dehydrogenase C-terminal domain-like"/>
    <property type="match status" value="1"/>
</dbReference>
<dbReference type="Gene3D" id="3.40.50.720">
    <property type="entry name" value="NAD(P)-binding Rossmann-like Domain"/>
    <property type="match status" value="1"/>
</dbReference>
<dbReference type="SMART" id="SM00135">
    <property type="entry name" value="LY"/>
    <property type="match status" value="4"/>
</dbReference>
<dbReference type="Gene3D" id="2.120.10.30">
    <property type="entry name" value="TolB, C-terminal domain"/>
    <property type="match status" value="2"/>
</dbReference>
<dbReference type="InterPro" id="IPR036291">
    <property type="entry name" value="NAD(P)-bd_dom_sf"/>
</dbReference>
<evidence type="ECO:0000259" key="2">
    <source>
        <dbReference type="Pfam" id="PF00725"/>
    </source>
</evidence>
<dbReference type="Proteomes" id="UP000246702">
    <property type="component" value="Unassembled WGS sequence"/>
</dbReference>
<organism evidence="4 5">
    <name type="scientific">Aspergillus sclerotioniger CBS 115572</name>
    <dbReference type="NCBI Taxonomy" id="1450535"/>
    <lineage>
        <taxon>Eukaryota</taxon>
        <taxon>Fungi</taxon>
        <taxon>Dikarya</taxon>
        <taxon>Ascomycota</taxon>
        <taxon>Pezizomycotina</taxon>
        <taxon>Eurotiomycetes</taxon>
        <taxon>Eurotiomycetidae</taxon>
        <taxon>Eurotiales</taxon>
        <taxon>Aspergillaceae</taxon>
        <taxon>Aspergillus</taxon>
        <taxon>Aspergillus subgen. Circumdati</taxon>
    </lineage>
</organism>
<feature type="domain" description="3-hydroxyacyl-CoA dehydrogenase C-terminal" evidence="2">
    <location>
        <begin position="190"/>
        <end position="285"/>
    </location>
</feature>
<feature type="domain" description="3-hydroxyacyl-CoA dehydrogenase NAD binding" evidence="3">
    <location>
        <begin position="11"/>
        <end position="185"/>
    </location>
</feature>
<dbReference type="Gene3D" id="1.10.1040.10">
    <property type="entry name" value="N-(1-d-carboxylethyl)-l-norvaline Dehydrogenase, domain 2"/>
    <property type="match status" value="1"/>
</dbReference>
<dbReference type="SUPFAM" id="SSF51735">
    <property type="entry name" value="NAD(P)-binding Rossmann-fold domains"/>
    <property type="match status" value="1"/>
</dbReference>
<evidence type="ECO:0000259" key="3">
    <source>
        <dbReference type="Pfam" id="PF02737"/>
    </source>
</evidence>
<reference evidence="4 5" key="1">
    <citation type="submission" date="2016-12" db="EMBL/GenBank/DDBJ databases">
        <title>The genomes of Aspergillus section Nigri reveals drivers in fungal speciation.</title>
        <authorList>
            <consortium name="DOE Joint Genome Institute"/>
            <person name="Vesth T.C."/>
            <person name="Nybo J."/>
            <person name="Theobald S."/>
            <person name="Brandl J."/>
            <person name="Frisvad J.C."/>
            <person name="Nielsen K.F."/>
            <person name="Lyhne E.K."/>
            <person name="Kogle M.E."/>
            <person name="Kuo A."/>
            <person name="Riley R."/>
            <person name="Clum A."/>
            <person name="Nolan M."/>
            <person name="Lipzen A."/>
            <person name="Salamov A."/>
            <person name="Henrissat B."/>
            <person name="Wiebenga A."/>
            <person name="De Vries R.P."/>
            <person name="Grigoriev I.V."/>
            <person name="Mortensen U.H."/>
            <person name="Andersen M.R."/>
            <person name="Baker S.E."/>
        </authorList>
    </citation>
    <scope>NUCLEOTIDE SEQUENCE [LARGE SCALE GENOMIC DNA]</scope>
    <source>
        <strain evidence="4 5">CBS 115572</strain>
    </source>
</reference>
<dbReference type="PANTHER" id="PTHR48075">
    <property type="entry name" value="3-HYDROXYACYL-COA DEHYDROGENASE FAMILY PROTEIN"/>
    <property type="match status" value="1"/>
</dbReference>
<dbReference type="GO" id="GO:0016616">
    <property type="term" value="F:oxidoreductase activity, acting on the CH-OH group of donors, NAD or NADP as acceptor"/>
    <property type="evidence" value="ECO:0007669"/>
    <property type="project" value="InterPro"/>
</dbReference>
<name>A0A317WDL6_9EURO</name>
<dbReference type="InterPro" id="IPR013328">
    <property type="entry name" value="6PGD_dom2"/>
</dbReference>
<dbReference type="GeneID" id="37116733"/>
<keyword evidence="1" id="KW-0560">Oxidoreductase</keyword>
<dbReference type="OrthoDB" id="5958943at2759"/>
<dbReference type="GO" id="GO:0006631">
    <property type="term" value="P:fatty acid metabolic process"/>
    <property type="evidence" value="ECO:0007669"/>
    <property type="project" value="InterPro"/>
</dbReference>
<keyword evidence="5" id="KW-1185">Reference proteome</keyword>
<comment type="caution">
    <text evidence="4">The sequence shown here is derived from an EMBL/GenBank/DDBJ whole genome shotgun (WGS) entry which is preliminary data.</text>
</comment>
<evidence type="ECO:0000313" key="4">
    <source>
        <dbReference type="EMBL" id="PWY83821.1"/>
    </source>
</evidence>
<protein>
    <submittedName>
        <fullName evidence="4">YWTD domain-containing protein</fullName>
    </submittedName>
</protein>
<dbReference type="InterPro" id="IPR011042">
    <property type="entry name" value="6-blade_b-propeller_TolB-like"/>
</dbReference>
<dbReference type="InterPro" id="IPR000033">
    <property type="entry name" value="LDLR_classB_rpt"/>
</dbReference>
<dbReference type="PANTHER" id="PTHR48075:SF3">
    <property type="entry name" value="3-HYDROXYACYL-COA DEHYDROGENASE"/>
    <property type="match status" value="1"/>
</dbReference>
<dbReference type="GO" id="GO:0070403">
    <property type="term" value="F:NAD+ binding"/>
    <property type="evidence" value="ECO:0007669"/>
    <property type="project" value="InterPro"/>
</dbReference>
<dbReference type="AlphaFoldDB" id="A0A317WDL6"/>
<dbReference type="Pfam" id="PF02737">
    <property type="entry name" value="3HCDH_N"/>
    <property type="match status" value="1"/>
</dbReference>
<proteinExistence type="predicted"/>
<accession>A0A317WDL6</accession>
<dbReference type="InterPro" id="IPR008927">
    <property type="entry name" value="6-PGluconate_DH-like_C_sf"/>
</dbReference>
<gene>
    <name evidence="4" type="ORF">BO94DRAFT_566946</name>
</gene>
<evidence type="ECO:0000256" key="1">
    <source>
        <dbReference type="ARBA" id="ARBA00023002"/>
    </source>
</evidence>
<dbReference type="EMBL" id="MSFK01000018">
    <property type="protein sequence ID" value="PWY83821.1"/>
    <property type="molecule type" value="Genomic_DNA"/>
</dbReference>
<dbReference type="SUPFAM" id="SSF63825">
    <property type="entry name" value="YWTD domain"/>
    <property type="match status" value="1"/>
</dbReference>